<evidence type="ECO:0000256" key="8">
    <source>
        <dbReference type="ARBA" id="ARBA00022967"/>
    </source>
</evidence>
<keyword evidence="15 16" id="KW-0739">Sodium transport</keyword>
<reference evidence="19" key="2">
    <citation type="submission" date="2021-04" db="EMBL/GenBank/DDBJ databases">
        <authorList>
            <person name="Gilroy R."/>
        </authorList>
    </citation>
    <scope>NUCLEOTIDE SEQUENCE</scope>
    <source>
        <strain evidence="19">687</strain>
    </source>
</reference>
<dbReference type="PANTHER" id="PTHR37838:SF1">
    <property type="entry name" value="NA(+)-TRANSLOCATING NADH-QUINONE REDUCTASE SUBUNIT C"/>
    <property type="match status" value="1"/>
</dbReference>
<evidence type="ECO:0000256" key="15">
    <source>
        <dbReference type="ARBA" id="ARBA00023201"/>
    </source>
</evidence>
<reference evidence="19" key="1">
    <citation type="journal article" date="2021" name="PeerJ">
        <title>Extensive microbial diversity within the chicken gut microbiome revealed by metagenomics and culture.</title>
        <authorList>
            <person name="Gilroy R."/>
            <person name="Ravi A."/>
            <person name="Getino M."/>
            <person name="Pursley I."/>
            <person name="Horton D.L."/>
            <person name="Alikhan N.F."/>
            <person name="Baker D."/>
            <person name="Gharbi K."/>
            <person name="Hall N."/>
            <person name="Watson M."/>
            <person name="Adriaenssens E.M."/>
            <person name="Foster-Nyarko E."/>
            <person name="Jarju S."/>
            <person name="Secka A."/>
            <person name="Antonio M."/>
            <person name="Oren A."/>
            <person name="Chaudhuri R.R."/>
            <person name="La Ragione R."/>
            <person name="Hildebrand F."/>
            <person name="Pallen M.J."/>
        </authorList>
    </citation>
    <scope>NUCLEOTIDE SEQUENCE</scope>
    <source>
        <strain evidence="19">687</strain>
    </source>
</reference>
<keyword evidence="12 16" id="KW-0406">Ion transport</keyword>
<comment type="subunit">
    <text evidence="16 17">Composed of six subunits; NqrA, NqrB, NqrC, NqrD, NqrE and NqrF.</text>
</comment>
<keyword evidence="7 16" id="KW-0812">Transmembrane</keyword>
<dbReference type="GO" id="GO:0006814">
    <property type="term" value="P:sodium ion transport"/>
    <property type="evidence" value="ECO:0007669"/>
    <property type="project" value="UniProtKB-UniRule"/>
</dbReference>
<dbReference type="GO" id="GO:0016655">
    <property type="term" value="F:oxidoreductase activity, acting on NAD(P)H, quinone or similar compound as acceptor"/>
    <property type="evidence" value="ECO:0007669"/>
    <property type="project" value="UniProtKB-UniRule"/>
</dbReference>
<evidence type="ECO:0000256" key="7">
    <source>
        <dbReference type="ARBA" id="ARBA00022692"/>
    </source>
</evidence>
<evidence type="ECO:0000256" key="12">
    <source>
        <dbReference type="ARBA" id="ARBA00023065"/>
    </source>
</evidence>
<keyword evidence="14 16" id="KW-0472">Membrane</keyword>
<comment type="similarity">
    <text evidence="16 17">Belongs to the NqrC family.</text>
</comment>
<dbReference type="EC" id="7.2.1.1" evidence="16 17"/>
<evidence type="ECO:0000256" key="11">
    <source>
        <dbReference type="ARBA" id="ARBA00023053"/>
    </source>
</evidence>
<keyword evidence="11 16" id="KW-0915">Sodium</keyword>
<dbReference type="InterPro" id="IPR010204">
    <property type="entry name" value="NqrC"/>
</dbReference>
<accession>A0A9E2KPT4</accession>
<dbReference type="NCBIfam" id="NF003749">
    <property type="entry name" value="PRK05346.1-5"/>
    <property type="match status" value="1"/>
</dbReference>
<keyword evidence="13 16" id="KW-0830">Ubiquinone</keyword>
<evidence type="ECO:0000256" key="17">
    <source>
        <dbReference type="PIRNR" id="PIRNR009437"/>
    </source>
</evidence>
<evidence type="ECO:0000256" key="2">
    <source>
        <dbReference type="ARBA" id="ARBA00022475"/>
    </source>
</evidence>
<comment type="subcellular location">
    <subcellularLocation>
        <location evidence="16">Cell membrane</location>
        <topology evidence="16">Single-pass membrane protein</topology>
    </subcellularLocation>
</comment>
<comment type="cofactor">
    <cofactor evidence="16 17">
        <name>FMN</name>
        <dbReference type="ChEBI" id="CHEBI:58210"/>
    </cofactor>
</comment>
<comment type="caution">
    <text evidence="16">Lacks conserved residue(s) required for the propagation of feature annotation.</text>
</comment>
<dbReference type="HAMAP" id="MF_00427">
    <property type="entry name" value="NqrC"/>
    <property type="match status" value="1"/>
</dbReference>
<evidence type="ECO:0000256" key="5">
    <source>
        <dbReference type="ARBA" id="ARBA00022630"/>
    </source>
</evidence>
<keyword evidence="4 16" id="KW-0597">Phosphoprotein</keyword>
<name>A0A9E2KPT4_9GAMM</name>
<evidence type="ECO:0000256" key="6">
    <source>
        <dbReference type="ARBA" id="ARBA00022643"/>
    </source>
</evidence>
<proteinExistence type="inferred from homology"/>
<protein>
    <recommendedName>
        <fullName evidence="16 17">Na(+)-translocating NADH-quinone reductase subunit C</fullName>
        <shortName evidence="16 17">Na(+)-NQR subunit C</shortName>
        <shortName evidence="16 17">Na(+)-translocating NQR subunit C</shortName>
        <ecNumber evidence="16 17">7.2.1.1</ecNumber>
    </recommendedName>
    <alternativeName>
        <fullName evidence="16 17">NQR complex subunit C</fullName>
    </alternativeName>
    <alternativeName>
        <fullName evidence="16 17">NQR-1 subunit C</fullName>
    </alternativeName>
</protein>
<evidence type="ECO:0000256" key="14">
    <source>
        <dbReference type="ARBA" id="ARBA00023136"/>
    </source>
</evidence>
<evidence type="ECO:0000256" key="4">
    <source>
        <dbReference type="ARBA" id="ARBA00022553"/>
    </source>
</evidence>
<comment type="function">
    <text evidence="16">NQR complex catalyzes the reduction of ubiquinone-1 to ubiquinol by two successive reactions, coupled with the transport of Na(+) ions from the cytoplasm to the periplasm. NqrA to NqrE are probably involved in the second step, the conversion of ubisemiquinone to ubiquinol.</text>
</comment>
<keyword evidence="3" id="KW-0997">Cell inner membrane</keyword>
<dbReference type="GO" id="GO:0005886">
    <property type="term" value="C:plasma membrane"/>
    <property type="evidence" value="ECO:0007669"/>
    <property type="project" value="UniProtKB-SubCell"/>
</dbReference>
<dbReference type="EMBL" id="JAHLFG010000089">
    <property type="protein sequence ID" value="MBU3827438.1"/>
    <property type="molecule type" value="Genomic_DNA"/>
</dbReference>
<dbReference type="Proteomes" id="UP000824150">
    <property type="component" value="Unassembled WGS sequence"/>
</dbReference>
<evidence type="ECO:0000256" key="3">
    <source>
        <dbReference type="ARBA" id="ARBA00022519"/>
    </source>
</evidence>
<evidence type="ECO:0000259" key="18">
    <source>
        <dbReference type="SMART" id="SM00900"/>
    </source>
</evidence>
<keyword evidence="10 16" id="KW-0520">NAD</keyword>
<keyword evidence="6 16" id="KW-0288">FMN</keyword>
<feature type="modified residue" description="FMN phosphoryl threonine" evidence="16">
    <location>
        <position position="230"/>
    </location>
</feature>
<keyword evidence="8 16" id="KW-1278">Translocase</keyword>
<evidence type="ECO:0000313" key="19">
    <source>
        <dbReference type="EMBL" id="MBU3827438.1"/>
    </source>
</evidence>
<comment type="caution">
    <text evidence="19">The sequence shown here is derived from an EMBL/GenBank/DDBJ whole genome shotgun (WGS) entry which is preliminary data.</text>
</comment>
<dbReference type="Pfam" id="PF04205">
    <property type="entry name" value="FMN_bind"/>
    <property type="match status" value="1"/>
</dbReference>
<dbReference type="AlphaFoldDB" id="A0A9E2KPT4"/>
<dbReference type="PIRSF" id="PIRSF009437">
    <property type="entry name" value="NQR-1_subunit_C"/>
    <property type="match status" value="1"/>
</dbReference>
<evidence type="ECO:0000256" key="16">
    <source>
        <dbReference type="HAMAP-Rule" id="MF_00427"/>
    </source>
</evidence>
<evidence type="ECO:0000256" key="13">
    <source>
        <dbReference type="ARBA" id="ARBA00023075"/>
    </source>
</evidence>
<evidence type="ECO:0000256" key="9">
    <source>
        <dbReference type="ARBA" id="ARBA00022989"/>
    </source>
</evidence>
<evidence type="ECO:0000256" key="10">
    <source>
        <dbReference type="ARBA" id="ARBA00023027"/>
    </source>
</evidence>
<organism evidence="19 20">
    <name type="scientific">Candidatus Anaerobiospirillum merdipullorum</name>
    <dbReference type="NCBI Taxonomy" id="2838450"/>
    <lineage>
        <taxon>Bacteria</taxon>
        <taxon>Pseudomonadati</taxon>
        <taxon>Pseudomonadota</taxon>
        <taxon>Gammaproteobacteria</taxon>
        <taxon>Aeromonadales</taxon>
        <taxon>Succinivibrionaceae</taxon>
        <taxon>Anaerobiospirillum</taxon>
    </lineage>
</organism>
<keyword evidence="1 16" id="KW-0813">Transport</keyword>
<dbReference type="InterPro" id="IPR007329">
    <property type="entry name" value="FMN-bd"/>
</dbReference>
<evidence type="ECO:0000313" key="20">
    <source>
        <dbReference type="Proteomes" id="UP000824150"/>
    </source>
</evidence>
<gene>
    <name evidence="16" type="primary">nqrC</name>
    <name evidence="19" type="ORF">IAA31_08150</name>
</gene>
<feature type="domain" description="FMN-binding" evidence="18">
    <location>
        <begin position="147"/>
        <end position="247"/>
    </location>
</feature>
<dbReference type="SMART" id="SM00900">
    <property type="entry name" value="FMN_bind"/>
    <property type="match status" value="1"/>
</dbReference>
<sequence length="262" mass="28543">MLKFNKDSVVGTFTVILGFCLVCSVLVSSAVVALDPFKAAAVANDRQVSILRVSGYEVQGTVAQTYEAHIQAQLLDTETGKLVPEMQAEADGYNFVSQAKNPQANVVIPSEEDIAGIRMHSKLMPVYFAHDEEGNVSRVILPFYGAALWSTAYGYVAVATDGNTIKGVTFYQHGETPGLGGEIDNPRWQALWVDKKIENPEGQLAFNILKGADHEGDGKDYEVDALSGATLTTNGIRHAAQYWLGTVYKPFLDQLRKGEILK</sequence>
<keyword evidence="5 16" id="KW-0285">Flavoprotein</keyword>
<keyword evidence="2 16" id="KW-1003">Cell membrane</keyword>
<dbReference type="GO" id="GO:0010181">
    <property type="term" value="F:FMN binding"/>
    <property type="evidence" value="ECO:0007669"/>
    <property type="project" value="UniProtKB-UniRule"/>
</dbReference>
<keyword evidence="9 16" id="KW-1133">Transmembrane helix</keyword>
<dbReference type="NCBIfam" id="TIGR01938">
    <property type="entry name" value="nqrC"/>
    <property type="match status" value="1"/>
</dbReference>
<comment type="catalytic activity">
    <reaction evidence="16 17">
        <text>a ubiquinone + n Na(+)(in) + NADH + H(+) = a ubiquinol + n Na(+)(out) + NAD(+)</text>
        <dbReference type="Rhea" id="RHEA:47748"/>
        <dbReference type="Rhea" id="RHEA-COMP:9565"/>
        <dbReference type="Rhea" id="RHEA-COMP:9566"/>
        <dbReference type="ChEBI" id="CHEBI:15378"/>
        <dbReference type="ChEBI" id="CHEBI:16389"/>
        <dbReference type="ChEBI" id="CHEBI:17976"/>
        <dbReference type="ChEBI" id="CHEBI:29101"/>
        <dbReference type="ChEBI" id="CHEBI:57540"/>
        <dbReference type="ChEBI" id="CHEBI:57945"/>
        <dbReference type="EC" id="7.2.1.1"/>
    </reaction>
</comment>
<evidence type="ECO:0000256" key="1">
    <source>
        <dbReference type="ARBA" id="ARBA00022448"/>
    </source>
</evidence>
<dbReference type="PANTHER" id="PTHR37838">
    <property type="entry name" value="NA(+)-TRANSLOCATING NADH-QUINONE REDUCTASE SUBUNIT C"/>
    <property type="match status" value="1"/>
</dbReference>